<dbReference type="HAMAP" id="MF_01987">
    <property type="entry name" value="Ribokinase"/>
    <property type="match status" value="1"/>
</dbReference>
<keyword evidence="8 9" id="KW-0119">Carbohydrate metabolism</keyword>
<dbReference type="EMBL" id="CP157390">
    <property type="protein sequence ID" value="XBM49974.1"/>
    <property type="molecule type" value="Genomic_DNA"/>
</dbReference>
<comment type="activity regulation">
    <text evidence="9">Activated by a monovalent cation that binds near, but not in, the active site. The most likely occupant of the site in vivo is potassium. Ion binding induces a conformational change that may alter substrate affinity.</text>
</comment>
<dbReference type="InterPro" id="IPR011611">
    <property type="entry name" value="PfkB_dom"/>
</dbReference>
<evidence type="ECO:0000256" key="9">
    <source>
        <dbReference type="HAMAP-Rule" id="MF_01987"/>
    </source>
</evidence>
<dbReference type="GO" id="GO:0004747">
    <property type="term" value="F:ribokinase activity"/>
    <property type="evidence" value="ECO:0007669"/>
    <property type="project" value="UniProtKB-UniRule"/>
</dbReference>
<keyword evidence="1 9" id="KW-0808">Transferase</keyword>
<keyword evidence="3 9" id="KW-0547">Nucleotide-binding</keyword>
<feature type="binding site" evidence="9">
    <location>
        <position position="258"/>
    </location>
    <ligand>
        <name>K(+)</name>
        <dbReference type="ChEBI" id="CHEBI:29103"/>
    </ligand>
</feature>
<evidence type="ECO:0000256" key="6">
    <source>
        <dbReference type="ARBA" id="ARBA00022842"/>
    </source>
</evidence>
<feature type="binding site" evidence="9">
    <location>
        <position position="292"/>
    </location>
    <ligand>
        <name>K(+)</name>
        <dbReference type="ChEBI" id="CHEBI:29103"/>
    </ligand>
</feature>
<gene>
    <name evidence="9" type="primary">rbsK</name>
    <name evidence="11" type="ORF">AAME72_08910</name>
</gene>
<feature type="binding site" evidence="9">
    <location>
        <position position="256"/>
    </location>
    <ligand>
        <name>K(+)</name>
        <dbReference type="ChEBI" id="CHEBI:29103"/>
    </ligand>
</feature>
<feature type="active site" description="Proton acceptor" evidence="9">
    <location>
        <position position="262"/>
    </location>
</feature>
<evidence type="ECO:0000256" key="8">
    <source>
        <dbReference type="ARBA" id="ARBA00023277"/>
    </source>
</evidence>
<evidence type="ECO:0000256" key="1">
    <source>
        <dbReference type="ARBA" id="ARBA00022679"/>
    </source>
</evidence>
<accession>A0AAU7GH13</accession>
<evidence type="ECO:0000256" key="3">
    <source>
        <dbReference type="ARBA" id="ARBA00022741"/>
    </source>
</evidence>
<dbReference type="SUPFAM" id="SSF53613">
    <property type="entry name" value="Ribokinase-like"/>
    <property type="match status" value="1"/>
</dbReference>
<feature type="binding site" evidence="9">
    <location>
        <position position="295"/>
    </location>
    <ligand>
        <name>K(+)</name>
        <dbReference type="ChEBI" id="CHEBI:29103"/>
    </ligand>
</feature>
<dbReference type="PANTHER" id="PTHR10584:SF166">
    <property type="entry name" value="RIBOKINASE"/>
    <property type="match status" value="1"/>
</dbReference>
<dbReference type="EC" id="2.7.1.15" evidence="9"/>
<evidence type="ECO:0000256" key="7">
    <source>
        <dbReference type="ARBA" id="ARBA00022958"/>
    </source>
</evidence>
<dbReference type="GO" id="GO:0005524">
    <property type="term" value="F:ATP binding"/>
    <property type="evidence" value="ECO:0007669"/>
    <property type="project" value="UniProtKB-UniRule"/>
</dbReference>
<dbReference type="GO" id="GO:0005829">
    <property type="term" value="C:cytosol"/>
    <property type="evidence" value="ECO:0007669"/>
    <property type="project" value="TreeGrafter"/>
</dbReference>
<feature type="binding site" evidence="9">
    <location>
        <begin position="261"/>
        <end position="262"/>
    </location>
    <ligand>
        <name>ATP</name>
        <dbReference type="ChEBI" id="CHEBI:30616"/>
    </ligand>
</feature>
<name>A0AAU7GH13_9MICO</name>
<evidence type="ECO:0000313" key="11">
    <source>
        <dbReference type="EMBL" id="XBM49974.1"/>
    </source>
</evidence>
<comment type="function">
    <text evidence="9">Catalyzes the phosphorylation of ribose at O-5 in a reaction requiring ATP and magnesium. The resulting D-ribose-5-phosphate can then be used either for sythesis of nucleotides, histidine, and tryptophan, or as a component of the pentose phosphate pathway.</text>
</comment>
<feature type="domain" description="Carbohydrate kinase PfkB" evidence="10">
    <location>
        <begin position="12"/>
        <end position="301"/>
    </location>
</feature>
<feature type="binding site" evidence="9">
    <location>
        <position position="262"/>
    </location>
    <ligand>
        <name>substrate</name>
    </ligand>
</feature>
<dbReference type="InterPro" id="IPR029056">
    <property type="entry name" value="Ribokinase-like"/>
</dbReference>
<dbReference type="AlphaFoldDB" id="A0AAU7GH13"/>
<comment type="subcellular location">
    <subcellularLocation>
        <location evidence="9">Cytoplasm</location>
    </subcellularLocation>
</comment>
<comment type="catalytic activity">
    <reaction evidence="9">
        <text>D-ribose + ATP = D-ribose 5-phosphate + ADP + H(+)</text>
        <dbReference type="Rhea" id="RHEA:13697"/>
        <dbReference type="ChEBI" id="CHEBI:15378"/>
        <dbReference type="ChEBI" id="CHEBI:30616"/>
        <dbReference type="ChEBI" id="CHEBI:47013"/>
        <dbReference type="ChEBI" id="CHEBI:78346"/>
        <dbReference type="ChEBI" id="CHEBI:456216"/>
        <dbReference type="EC" id="2.7.1.15"/>
    </reaction>
</comment>
<keyword evidence="2 9" id="KW-0479">Metal-binding</keyword>
<dbReference type="GO" id="GO:0019303">
    <property type="term" value="P:D-ribose catabolic process"/>
    <property type="evidence" value="ECO:0007669"/>
    <property type="project" value="UniProtKB-UniRule"/>
</dbReference>
<feature type="binding site" evidence="9">
    <location>
        <begin position="49"/>
        <end position="53"/>
    </location>
    <ligand>
        <name>substrate</name>
    </ligand>
</feature>
<organism evidence="11">
    <name type="scientific">Leifsonia sp. NPDC080035</name>
    <dbReference type="NCBI Taxonomy" id="3143936"/>
    <lineage>
        <taxon>Bacteria</taxon>
        <taxon>Bacillati</taxon>
        <taxon>Actinomycetota</taxon>
        <taxon>Actinomycetes</taxon>
        <taxon>Micrococcales</taxon>
        <taxon>Microbacteriaceae</taxon>
        <taxon>Leifsonia</taxon>
    </lineage>
</organism>
<keyword evidence="7 9" id="KW-0630">Potassium</keyword>
<feature type="binding site" evidence="9">
    <location>
        <begin position="21"/>
        <end position="23"/>
    </location>
    <ligand>
        <name>substrate</name>
    </ligand>
</feature>
<dbReference type="PANTHER" id="PTHR10584">
    <property type="entry name" value="SUGAR KINASE"/>
    <property type="match status" value="1"/>
</dbReference>
<dbReference type="RefSeq" id="WP_348789884.1">
    <property type="nucleotide sequence ID" value="NZ_CP157390.1"/>
</dbReference>
<feature type="binding site" evidence="9">
    <location>
        <position position="297"/>
    </location>
    <ligand>
        <name>K(+)</name>
        <dbReference type="ChEBI" id="CHEBI:29103"/>
    </ligand>
</feature>
<dbReference type="InterPro" id="IPR011877">
    <property type="entry name" value="Ribokinase"/>
</dbReference>
<feature type="binding site" evidence="9">
    <location>
        <begin position="229"/>
        <end position="234"/>
    </location>
    <ligand>
        <name>ATP</name>
        <dbReference type="ChEBI" id="CHEBI:30616"/>
    </ligand>
</feature>
<reference evidence="11" key="1">
    <citation type="submission" date="2024-05" db="EMBL/GenBank/DDBJ databases">
        <title>The Natural Products Discovery Center: Release of the First 8490 Sequenced Strains for Exploring Actinobacteria Biosynthetic Diversity.</title>
        <authorList>
            <person name="Kalkreuter E."/>
            <person name="Kautsar S.A."/>
            <person name="Yang D."/>
            <person name="Bader C.D."/>
            <person name="Teijaro C.N."/>
            <person name="Fluegel L."/>
            <person name="Davis C.M."/>
            <person name="Simpson J.R."/>
            <person name="Lauterbach L."/>
            <person name="Steele A.D."/>
            <person name="Gui C."/>
            <person name="Meng S."/>
            <person name="Li G."/>
            <person name="Viehrig K."/>
            <person name="Ye F."/>
            <person name="Su P."/>
            <person name="Kiefer A.F."/>
            <person name="Nichols A."/>
            <person name="Cepeda A.J."/>
            <person name="Yan W."/>
            <person name="Fan B."/>
            <person name="Jiang Y."/>
            <person name="Adhikari A."/>
            <person name="Zheng C.-J."/>
            <person name="Schuster L."/>
            <person name="Cowan T.M."/>
            <person name="Smanski M.J."/>
            <person name="Chevrette M.G."/>
            <person name="de Carvalho L.P.S."/>
            <person name="Shen B."/>
        </authorList>
    </citation>
    <scope>NUCLEOTIDE SEQUENCE</scope>
    <source>
        <strain evidence="11">NPDC080035</strain>
    </source>
</reference>
<keyword evidence="9" id="KW-0963">Cytoplasm</keyword>
<dbReference type="InterPro" id="IPR002139">
    <property type="entry name" value="Ribo/fructo_kinase"/>
</dbReference>
<comment type="pathway">
    <text evidence="9">Carbohydrate metabolism; D-ribose degradation; D-ribose 5-phosphate from beta-D-ribopyranose: step 2/2.</text>
</comment>
<feature type="binding site" evidence="9">
    <location>
        <position position="150"/>
    </location>
    <ligand>
        <name>substrate</name>
    </ligand>
</feature>
<protein>
    <recommendedName>
        <fullName evidence="9">Ribokinase</fullName>
        <shortName evidence="9">RK</shortName>
        <ecNumber evidence="9">2.7.1.15</ecNumber>
    </recommendedName>
</protein>
<comment type="subunit">
    <text evidence="9">Homodimer.</text>
</comment>
<dbReference type="GO" id="GO:0046872">
    <property type="term" value="F:metal ion binding"/>
    <property type="evidence" value="ECO:0007669"/>
    <property type="project" value="UniProtKB-KW"/>
</dbReference>
<comment type="caution">
    <text evidence="9">Lacks conserved residue(s) required for the propagation of feature annotation.</text>
</comment>
<evidence type="ECO:0000259" key="10">
    <source>
        <dbReference type="Pfam" id="PF00294"/>
    </source>
</evidence>
<proteinExistence type="inferred from homology"/>
<sequence length="319" mass="32222">MDERQSPVDSTQDLLVVGSVNEDHFTFVTAFPRPGETVAAVAARRGLGGKGANQAVAAARAGARVRFLAKVGSDGAGSDAIDALQRAGVIADAVEQDVHGATGTASIAVDATGENWVIVDPGANARITVESIDREFDRRGSASVVLAQAEIPGDAIERAAARAHEAGARFVLNLAPVIAIAEETLRACDPLVVNEHEAASIVAARGGIATTPAELASALGEIARSVVITLGSAGAVAAARGRVWDVPGFRVDSVVDTTGAGDAFVGSLCARLAAGDDLEAAMVWASAAASLSVERPGAAESYAAAREVEQRLLAAGVSA</sequence>
<dbReference type="Pfam" id="PF00294">
    <property type="entry name" value="PfkB"/>
    <property type="match status" value="1"/>
</dbReference>
<feature type="binding site" evidence="9">
    <location>
        <position position="194"/>
    </location>
    <ligand>
        <name>ATP</name>
        <dbReference type="ChEBI" id="CHEBI:30616"/>
    </ligand>
</feature>
<evidence type="ECO:0000256" key="4">
    <source>
        <dbReference type="ARBA" id="ARBA00022777"/>
    </source>
</evidence>
<comment type="cofactor">
    <cofactor evidence="9">
        <name>Mg(2+)</name>
        <dbReference type="ChEBI" id="CHEBI:18420"/>
    </cofactor>
    <text evidence="9">Requires a divalent cation, most likely magnesium in vivo, as an electrophilic catalyst to aid phosphoryl group transfer. It is the chelate of the metal and the nucleotide that is the actual substrate.</text>
</comment>
<keyword evidence="5 9" id="KW-0067">ATP-binding</keyword>
<evidence type="ECO:0000256" key="5">
    <source>
        <dbReference type="ARBA" id="ARBA00022840"/>
    </source>
</evidence>
<feature type="binding site" evidence="9">
    <location>
        <position position="301"/>
    </location>
    <ligand>
        <name>K(+)</name>
        <dbReference type="ChEBI" id="CHEBI:29103"/>
    </ligand>
</feature>
<dbReference type="Gene3D" id="3.40.1190.20">
    <property type="match status" value="1"/>
</dbReference>
<keyword evidence="6 9" id="KW-0460">Magnesium</keyword>
<comment type="similarity">
    <text evidence="9">Belongs to the carbohydrate kinase PfkB family. Ribokinase subfamily.</text>
</comment>
<keyword evidence="4 9" id="KW-0418">Kinase</keyword>
<dbReference type="PRINTS" id="PR00990">
    <property type="entry name" value="RIBOKINASE"/>
</dbReference>
<evidence type="ECO:0000256" key="2">
    <source>
        <dbReference type="ARBA" id="ARBA00022723"/>
    </source>
</evidence>